<evidence type="ECO:0000313" key="2">
    <source>
        <dbReference type="EMBL" id="QKX53764.1"/>
    </source>
</evidence>
<feature type="compositionally biased region" description="Acidic residues" evidence="1">
    <location>
        <begin position="44"/>
        <end position="58"/>
    </location>
</feature>
<organism evidence="2 3">
    <name type="scientific">Talaromyces rugulosus</name>
    <name type="common">Penicillium rugulosum</name>
    <dbReference type="NCBI Taxonomy" id="121627"/>
    <lineage>
        <taxon>Eukaryota</taxon>
        <taxon>Fungi</taxon>
        <taxon>Dikarya</taxon>
        <taxon>Ascomycota</taxon>
        <taxon>Pezizomycotina</taxon>
        <taxon>Eurotiomycetes</taxon>
        <taxon>Eurotiomycetidae</taxon>
        <taxon>Eurotiales</taxon>
        <taxon>Trichocomaceae</taxon>
        <taxon>Talaromyces</taxon>
        <taxon>Talaromyces sect. Islandici</taxon>
    </lineage>
</organism>
<accession>A0A7H8QIF5</accession>
<dbReference type="EMBL" id="CP055898">
    <property type="protein sequence ID" value="QKX53764.1"/>
    <property type="molecule type" value="Genomic_DNA"/>
</dbReference>
<dbReference type="Proteomes" id="UP000509510">
    <property type="component" value="Chromosome I"/>
</dbReference>
<dbReference type="KEGG" id="trg:TRUGW13939_00844"/>
<keyword evidence="3" id="KW-1185">Reference proteome</keyword>
<feature type="region of interest" description="Disordered" evidence="1">
    <location>
        <begin position="1"/>
        <end position="67"/>
    </location>
</feature>
<gene>
    <name evidence="2" type="ORF">TRUGW13939_00844</name>
</gene>
<proteinExistence type="predicted"/>
<dbReference type="GeneID" id="55988357"/>
<reference evidence="3" key="1">
    <citation type="submission" date="2020-06" db="EMBL/GenBank/DDBJ databases">
        <title>A chromosome-scale genome assembly of Talaromyces rugulosus W13939.</title>
        <authorList>
            <person name="Wang B."/>
            <person name="Guo L."/>
            <person name="Ye K."/>
            <person name="Wang L."/>
        </authorList>
    </citation>
    <scope>NUCLEOTIDE SEQUENCE [LARGE SCALE GENOMIC DNA]</scope>
    <source>
        <strain evidence="3">W13939</strain>
    </source>
</reference>
<feature type="compositionally biased region" description="Low complexity" evidence="1">
    <location>
        <begin position="18"/>
        <end position="29"/>
    </location>
</feature>
<evidence type="ECO:0000313" key="3">
    <source>
        <dbReference type="Proteomes" id="UP000509510"/>
    </source>
</evidence>
<dbReference type="RefSeq" id="XP_035339943.1">
    <property type="nucleotide sequence ID" value="XM_035484050.1"/>
</dbReference>
<protein>
    <submittedName>
        <fullName evidence="2">Uncharacterized protein</fullName>
    </submittedName>
</protein>
<name>A0A7H8QIF5_TALRU</name>
<dbReference type="AlphaFoldDB" id="A0A7H8QIF5"/>
<sequence>MGMRHQLPGETYEEFQRSTMSSSGESSASVVDTPGFHIPGADSPDVDSPDVDSPDVDSDAYSGPYFPASIPSTGSSIHAYDPATMSDSEGEECIDDKDYFLDVYGQITDIRRSLATTSTPNDVGVYEGRTRSHIISSELRGVKHDLSVMLKVLFRSRWNQLVAVGSVSEDEPDVQNRVTQREHDDVKLDLACIEYEYNMAPDGRVAMDEEVHVRIALDRLYGQPDLVFFQREIQDAPPEVIRAFNRRSKEKVYYFEHHSDLNTLLIQECDGIITEWLQPIMDQRRVTVHDTVNPFTDGEQRYQHRNVRLLP</sequence>
<evidence type="ECO:0000256" key="1">
    <source>
        <dbReference type="SAM" id="MobiDB-lite"/>
    </source>
</evidence>